<protein>
    <submittedName>
        <fullName evidence="1">Uncharacterized protein</fullName>
    </submittedName>
</protein>
<dbReference type="KEGG" id="lgi:LOTGIDRAFT_169711"/>
<gene>
    <name evidence="1" type="ORF">LOTGIDRAFT_169711</name>
</gene>
<organism evidence="1 2">
    <name type="scientific">Lottia gigantea</name>
    <name type="common">Giant owl limpet</name>
    <dbReference type="NCBI Taxonomy" id="225164"/>
    <lineage>
        <taxon>Eukaryota</taxon>
        <taxon>Metazoa</taxon>
        <taxon>Spiralia</taxon>
        <taxon>Lophotrochozoa</taxon>
        <taxon>Mollusca</taxon>
        <taxon>Gastropoda</taxon>
        <taxon>Patellogastropoda</taxon>
        <taxon>Lottioidea</taxon>
        <taxon>Lottiidae</taxon>
        <taxon>Lottia</taxon>
    </lineage>
</organism>
<sequence>MSLQFVVGNIIKQRAPFKSLMLTNMKQCVSNVGLRNTNRLCRSETTNFYATHVHDKRLSLDFSSESDLLTNTFRCYSLDSPEFDKEQGSVSRSETEKNNQGPVRMIITEEGKLQVHIVNDVVNNNNNGLEKSVESRLIEFIDNNQIECAIEFLHKTVELGKPPHPNVAIFLLEKLGKDGSVETILHLQHFILDKKLCSEIYFLRSLTSAYHESGRIKDAIHYLKTLCENNQDYSK</sequence>
<dbReference type="AlphaFoldDB" id="V3ZQC0"/>
<name>V3ZQC0_LOTGI</name>
<feature type="non-terminal residue" evidence="1">
    <location>
        <position position="235"/>
    </location>
</feature>
<proteinExistence type="predicted"/>
<dbReference type="HOGENOM" id="CLU_1182704_0_0_1"/>
<reference evidence="1 2" key="1">
    <citation type="journal article" date="2013" name="Nature">
        <title>Insights into bilaterian evolution from three spiralian genomes.</title>
        <authorList>
            <person name="Simakov O."/>
            <person name="Marletaz F."/>
            <person name="Cho S.J."/>
            <person name="Edsinger-Gonzales E."/>
            <person name="Havlak P."/>
            <person name="Hellsten U."/>
            <person name="Kuo D.H."/>
            <person name="Larsson T."/>
            <person name="Lv J."/>
            <person name="Arendt D."/>
            <person name="Savage R."/>
            <person name="Osoegawa K."/>
            <person name="de Jong P."/>
            <person name="Grimwood J."/>
            <person name="Chapman J.A."/>
            <person name="Shapiro H."/>
            <person name="Aerts A."/>
            <person name="Otillar R.P."/>
            <person name="Terry A.Y."/>
            <person name="Boore J.L."/>
            <person name="Grigoriev I.V."/>
            <person name="Lindberg D.R."/>
            <person name="Seaver E.C."/>
            <person name="Weisblat D.A."/>
            <person name="Putnam N.H."/>
            <person name="Rokhsar D.S."/>
        </authorList>
    </citation>
    <scope>NUCLEOTIDE SEQUENCE [LARGE SCALE GENOMIC DNA]</scope>
</reference>
<dbReference type="EMBL" id="KB203796">
    <property type="protein sequence ID" value="ESO83076.1"/>
    <property type="molecule type" value="Genomic_DNA"/>
</dbReference>
<keyword evidence="2" id="KW-1185">Reference proteome</keyword>
<evidence type="ECO:0000313" key="1">
    <source>
        <dbReference type="EMBL" id="ESO83076.1"/>
    </source>
</evidence>
<dbReference type="Proteomes" id="UP000030746">
    <property type="component" value="Unassembled WGS sequence"/>
</dbReference>
<dbReference type="GeneID" id="20241204"/>
<evidence type="ECO:0000313" key="2">
    <source>
        <dbReference type="Proteomes" id="UP000030746"/>
    </source>
</evidence>
<accession>V3ZQC0</accession>
<dbReference type="STRING" id="225164.V3ZQC0"/>
<dbReference type="RefSeq" id="XP_009066258.1">
    <property type="nucleotide sequence ID" value="XM_009068010.1"/>
</dbReference>
<dbReference type="CTD" id="20241204"/>